<proteinExistence type="predicted"/>
<keyword evidence="1" id="KW-0732">Signal</keyword>
<evidence type="ECO:0000313" key="3">
    <source>
        <dbReference type="Proteomes" id="UP000314980"/>
    </source>
</evidence>
<organism evidence="2 3">
    <name type="scientific">Lates calcarifer</name>
    <name type="common">Barramundi</name>
    <name type="synonym">Holocentrus calcarifer</name>
    <dbReference type="NCBI Taxonomy" id="8187"/>
    <lineage>
        <taxon>Eukaryota</taxon>
        <taxon>Metazoa</taxon>
        <taxon>Chordata</taxon>
        <taxon>Craniata</taxon>
        <taxon>Vertebrata</taxon>
        <taxon>Euteleostomi</taxon>
        <taxon>Actinopterygii</taxon>
        <taxon>Neopterygii</taxon>
        <taxon>Teleostei</taxon>
        <taxon>Neoteleostei</taxon>
        <taxon>Acanthomorphata</taxon>
        <taxon>Carangaria</taxon>
        <taxon>Carangaria incertae sedis</taxon>
        <taxon>Centropomidae</taxon>
        <taxon>Lates</taxon>
    </lineage>
</organism>
<dbReference type="Ensembl" id="ENSLCAT00010005996.1">
    <property type="protein sequence ID" value="ENSLCAP00010005858.1"/>
    <property type="gene ID" value="ENSLCAG00010002911.1"/>
</dbReference>
<reference evidence="2" key="3">
    <citation type="submission" date="2025-09" db="UniProtKB">
        <authorList>
            <consortium name="Ensembl"/>
        </authorList>
    </citation>
    <scope>IDENTIFICATION</scope>
</reference>
<evidence type="ECO:0000313" key="2">
    <source>
        <dbReference type="Ensembl" id="ENSLCAP00010005858.1"/>
    </source>
</evidence>
<dbReference type="AlphaFoldDB" id="A0A4W6C2P8"/>
<sequence length="72" mass="7575">FSLWYVALVALAALVVAVVLANTDFFLIKSAPASLDELASADLCDSADGKTVKGLTLWQRSGAVILVVRRPG</sequence>
<reference evidence="3" key="1">
    <citation type="submission" date="2015-09" db="EMBL/GenBank/DDBJ databases">
        <authorList>
            <person name="Sai Rama Sridatta P."/>
        </authorList>
    </citation>
    <scope>NUCLEOTIDE SEQUENCE [LARGE SCALE GENOMIC DNA]</scope>
</reference>
<evidence type="ECO:0000256" key="1">
    <source>
        <dbReference type="SAM" id="SignalP"/>
    </source>
</evidence>
<dbReference type="Proteomes" id="UP000314980">
    <property type="component" value="Unassembled WGS sequence"/>
</dbReference>
<dbReference type="GeneTree" id="ENSGT01150000288910"/>
<dbReference type="STRING" id="8187.ENSLCAP00010005858"/>
<evidence type="ECO:0008006" key="4">
    <source>
        <dbReference type="Google" id="ProtNLM"/>
    </source>
</evidence>
<feature type="signal peptide" evidence="1">
    <location>
        <begin position="1"/>
        <end position="17"/>
    </location>
</feature>
<protein>
    <recommendedName>
        <fullName evidence="4">Peroxiredoxin-like 2 activated in M-CSF stimulated monocytes</fullName>
    </recommendedName>
</protein>
<accession>A0A4W6C2P8</accession>
<feature type="chain" id="PRO_5021265672" description="Peroxiredoxin-like 2 activated in M-CSF stimulated monocytes" evidence="1">
    <location>
        <begin position="18"/>
        <end position="72"/>
    </location>
</feature>
<keyword evidence="3" id="KW-1185">Reference proteome</keyword>
<dbReference type="InParanoid" id="A0A4W6C2P8"/>
<name>A0A4W6C2P8_LATCA</name>
<reference evidence="2" key="2">
    <citation type="submission" date="2025-08" db="UniProtKB">
        <authorList>
            <consortium name="Ensembl"/>
        </authorList>
    </citation>
    <scope>IDENTIFICATION</scope>
</reference>